<gene>
    <name evidence="1" type="ORF">MELIAE_LOCUS1075</name>
</gene>
<dbReference type="PANTHER" id="PTHR46601:SF2">
    <property type="entry name" value="UBIQUITIN-LIKE PROTEASE FAMILY PROFILE DOMAIN-CONTAINING PROTEIN"/>
    <property type="match status" value="1"/>
</dbReference>
<dbReference type="EMBL" id="OV121132">
    <property type="protein sequence ID" value="CAH0547019.1"/>
    <property type="molecule type" value="Genomic_DNA"/>
</dbReference>
<evidence type="ECO:0000313" key="2">
    <source>
        <dbReference type="Proteomes" id="UP001154078"/>
    </source>
</evidence>
<reference evidence="1" key="1">
    <citation type="submission" date="2021-12" db="EMBL/GenBank/DDBJ databases">
        <authorList>
            <person name="King R."/>
        </authorList>
    </citation>
    <scope>NUCLEOTIDE SEQUENCE</scope>
</reference>
<evidence type="ECO:0000313" key="1">
    <source>
        <dbReference type="EMBL" id="CAH0547019.1"/>
    </source>
</evidence>
<dbReference type="AlphaFoldDB" id="A0A9P0FBF9"/>
<organism evidence="1 2">
    <name type="scientific">Brassicogethes aeneus</name>
    <name type="common">Rape pollen beetle</name>
    <name type="synonym">Meligethes aeneus</name>
    <dbReference type="NCBI Taxonomy" id="1431903"/>
    <lineage>
        <taxon>Eukaryota</taxon>
        <taxon>Metazoa</taxon>
        <taxon>Ecdysozoa</taxon>
        <taxon>Arthropoda</taxon>
        <taxon>Hexapoda</taxon>
        <taxon>Insecta</taxon>
        <taxon>Pterygota</taxon>
        <taxon>Neoptera</taxon>
        <taxon>Endopterygota</taxon>
        <taxon>Coleoptera</taxon>
        <taxon>Polyphaga</taxon>
        <taxon>Cucujiformia</taxon>
        <taxon>Nitidulidae</taxon>
        <taxon>Meligethinae</taxon>
        <taxon>Brassicogethes</taxon>
    </lineage>
</organism>
<protein>
    <submittedName>
        <fullName evidence="1">Uncharacterized protein</fullName>
    </submittedName>
</protein>
<dbReference type="PANTHER" id="PTHR46601">
    <property type="entry name" value="ULP_PROTEASE DOMAIN-CONTAINING PROTEIN"/>
    <property type="match status" value="1"/>
</dbReference>
<sequence length="136" mass="15464">MSLVCCDQLNEKCMFGACSACKTKLDEFLPLNFDVSSVTIRNKWKEIEGFLQVAEEKKGVAAVVNELNQKITSFKKHCFIKNQQSKYFESCKEAQNPLDAVVQIDFSENASLTSQNEIQSAHWKKLQVTIFTCVTR</sequence>
<dbReference type="OrthoDB" id="6508243at2759"/>
<name>A0A9P0FBF9_BRAAE</name>
<proteinExistence type="predicted"/>
<keyword evidence="2" id="KW-1185">Reference proteome</keyword>
<dbReference type="Proteomes" id="UP001154078">
    <property type="component" value="Chromosome 1"/>
</dbReference>
<accession>A0A9P0FBF9</accession>